<dbReference type="PANTHER" id="PTHR43157">
    <property type="entry name" value="PHOSPHATIDYLINOSITOL-GLYCAN BIOSYNTHESIS CLASS F PROTEIN-RELATED"/>
    <property type="match status" value="1"/>
</dbReference>
<accession>A0A3D9L922</accession>
<name>A0A3D9L922_9MICC</name>
<feature type="region of interest" description="Disordered" evidence="2">
    <location>
        <begin position="1"/>
        <end position="24"/>
    </location>
</feature>
<evidence type="ECO:0000313" key="3">
    <source>
        <dbReference type="EMBL" id="REE02805.1"/>
    </source>
</evidence>
<dbReference type="RefSeq" id="WP_115931034.1">
    <property type="nucleotide sequence ID" value="NZ_QREH01000001.1"/>
</dbReference>
<dbReference type="SUPFAM" id="SSF51735">
    <property type="entry name" value="NAD(P)-binding Rossmann-fold domains"/>
    <property type="match status" value="1"/>
</dbReference>
<protein>
    <submittedName>
        <fullName evidence="3">Short-subunit dehydrogenase</fullName>
    </submittedName>
</protein>
<sequence>MARSRPTDSPTDRSGFPSVPTGLELPDQSARTWLVTGATQGIGLEVARAAARAGARLVIPARDAERGQAVSEDLRRLGADVLVGRMDLADLDSVRAFAAGLDEPIDVLVNNAGTVTPRRRETTDGFEMILGTNFLGPFALTNLISGHLRGRVVIVGSGAHHSGRVDAADPHFRHRRWSIAAAYAQSKLCDMLWARALHERLAAQPTTVGVQLAHPGWAVTNLQNATGVPVLDRAVSGACRMIGQSAAEGCLPVLEAAVTGLPPLTYLGPDGFRQWRGKPEPQQASALARDDTAAEAIWDLGVRATGTDLGMADQQIHGRPSR</sequence>
<evidence type="ECO:0000256" key="1">
    <source>
        <dbReference type="ARBA" id="ARBA00023002"/>
    </source>
</evidence>
<dbReference type="EMBL" id="QREH01000001">
    <property type="protein sequence ID" value="REE02805.1"/>
    <property type="molecule type" value="Genomic_DNA"/>
</dbReference>
<comment type="caution">
    <text evidence="3">The sequence shown here is derived from an EMBL/GenBank/DDBJ whole genome shotgun (WGS) entry which is preliminary data.</text>
</comment>
<evidence type="ECO:0000313" key="4">
    <source>
        <dbReference type="Proteomes" id="UP000256727"/>
    </source>
</evidence>
<dbReference type="PANTHER" id="PTHR43157:SF31">
    <property type="entry name" value="PHOSPHATIDYLINOSITOL-GLYCAN BIOSYNTHESIS CLASS F PROTEIN"/>
    <property type="match status" value="1"/>
</dbReference>
<dbReference type="Proteomes" id="UP000256727">
    <property type="component" value="Unassembled WGS sequence"/>
</dbReference>
<dbReference type="GO" id="GO:0016491">
    <property type="term" value="F:oxidoreductase activity"/>
    <property type="evidence" value="ECO:0007669"/>
    <property type="project" value="UniProtKB-KW"/>
</dbReference>
<reference evidence="3 4" key="1">
    <citation type="submission" date="2018-07" db="EMBL/GenBank/DDBJ databases">
        <title>Sequencing the genomes of 1000 actinobacteria strains.</title>
        <authorList>
            <person name="Klenk H.-P."/>
        </authorList>
    </citation>
    <scope>NUCLEOTIDE SEQUENCE [LARGE SCALE GENOMIC DNA]</scope>
    <source>
        <strain evidence="3 4">DSM 14442</strain>
    </source>
</reference>
<evidence type="ECO:0000256" key="2">
    <source>
        <dbReference type="SAM" id="MobiDB-lite"/>
    </source>
</evidence>
<dbReference type="OrthoDB" id="4577644at2"/>
<dbReference type="Gene3D" id="3.40.50.720">
    <property type="entry name" value="NAD(P)-binding Rossmann-like Domain"/>
    <property type="match status" value="1"/>
</dbReference>
<keyword evidence="1" id="KW-0560">Oxidoreductase</keyword>
<proteinExistence type="predicted"/>
<dbReference type="InterPro" id="IPR036291">
    <property type="entry name" value="NAD(P)-bd_dom_sf"/>
</dbReference>
<keyword evidence="4" id="KW-1185">Reference proteome</keyword>
<gene>
    <name evidence="3" type="ORF">C8E99_0589</name>
</gene>
<organism evidence="3 4">
    <name type="scientific">Citricoccus muralis</name>
    <dbReference type="NCBI Taxonomy" id="169134"/>
    <lineage>
        <taxon>Bacteria</taxon>
        <taxon>Bacillati</taxon>
        <taxon>Actinomycetota</taxon>
        <taxon>Actinomycetes</taxon>
        <taxon>Micrococcales</taxon>
        <taxon>Micrococcaceae</taxon>
        <taxon>Citricoccus</taxon>
    </lineage>
</organism>
<dbReference type="InterPro" id="IPR002347">
    <property type="entry name" value="SDR_fam"/>
</dbReference>
<dbReference type="PRINTS" id="PR00081">
    <property type="entry name" value="GDHRDH"/>
</dbReference>
<dbReference type="AlphaFoldDB" id="A0A3D9L922"/>
<dbReference type="Pfam" id="PF00106">
    <property type="entry name" value="adh_short"/>
    <property type="match status" value="1"/>
</dbReference>